<protein>
    <submittedName>
        <fullName evidence="3">Uncharacterized protein</fullName>
    </submittedName>
</protein>
<evidence type="ECO:0000313" key="4">
    <source>
        <dbReference type="Proteomes" id="UP000594262"/>
    </source>
</evidence>
<feature type="transmembrane region" description="Helical" evidence="1">
    <location>
        <begin position="857"/>
        <end position="881"/>
    </location>
</feature>
<feature type="transmembrane region" description="Helical" evidence="1">
    <location>
        <begin position="994"/>
        <end position="1015"/>
    </location>
</feature>
<keyword evidence="1" id="KW-0812">Transmembrane</keyword>
<evidence type="ECO:0000256" key="2">
    <source>
        <dbReference type="SAM" id="SignalP"/>
    </source>
</evidence>
<organism evidence="3 4">
    <name type="scientific">Clytia hemisphaerica</name>
    <dbReference type="NCBI Taxonomy" id="252671"/>
    <lineage>
        <taxon>Eukaryota</taxon>
        <taxon>Metazoa</taxon>
        <taxon>Cnidaria</taxon>
        <taxon>Hydrozoa</taxon>
        <taxon>Hydroidolina</taxon>
        <taxon>Leptothecata</taxon>
        <taxon>Obeliida</taxon>
        <taxon>Clytiidae</taxon>
        <taxon>Clytia</taxon>
    </lineage>
</organism>
<proteinExistence type="predicted"/>
<feature type="transmembrane region" description="Helical" evidence="1">
    <location>
        <begin position="953"/>
        <end position="973"/>
    </location>
</feature>
<evidence type="ECO:0000256" key="1">
    <source>
        <dbReference type="SAM" id="Phobius"/>
    </source>
</evidence>
<feature type="transmembrane region" description="Helical" evidence="1">
    <location>
        <begin position="1044"/>
        <end position="1062"/>
    </location>
</feature>
<feature type="chain" id="PRO_5029587132" evidence="2">
    <location>
        <begin position="23"/>
        <end position="1155"/>
    </location>
</feature>
<sequence length="1155" mass="131464">MLKNKVFGLLLLLFGISHFTNADKEQCSSDKIIRDKIHVGLHPEQNSSSCLPYDPLTRSYSCPNLDSALKIKDKLAYKCIIVYRNQTITESHFLSSSDVFSLILTSNDTQIKIGFYNINVSLTFKDCNDIRIFGFIFFEEDESTTENNTRKALSFPGIQNLQIHQVTFNGFHGHALSISSMKSGVINLTEIQMFGIGGQTLSKGLYIELSGSDLQLIIKDSSFIQLSDQSNYTLTADCGKGAGVFILIRNKMRNSQITLVNNIFKQNKASFGSALYGEISGLIENVQIEVHNSSFILNEATFSGAGILFKKTKEDTERTLPINSLKLDALNFEGNVANKGKGAALSLWNLRYIIQKNEILNSKFMHNEALLAGDIYIVRGFTTLDNVNTSESKQKSSKNKVMNYGSIVVHDTKLTIHKAYMHDHKGSAIILDFSELYIQGQVRITNNTAFNGGGIALFKNSIIHLTDSSDLNIWSNTANESGGAVYVSPAYFGKCFFQNLHHFKGNVKLSFNQSPNGSAIYTKTLRGCAEYPKDMKSYQHIFRNLTNFTIDCSKKARSSCIATDANSIEVHYDEWNNTQPGVRFPINISMPDELGHEQSSPLIVSIEEGNVQFSNGTKFSVINKSYLPSFIGDPHNQFDLKIYSNSYLSTTLKSLKLHDCDWYQKFNPNKTRCQCKRFADDNVKCLEKELYTTEDKWVDGDTSYNCPKGYCTCHYNPLVKFCKYNKKSRCDETRKENSTLCSQCKEGLSVVAGSIKCYNCSGDHNGILNLFLITSVIDLLVVVGIRLLNYENYAAYLVPVIFSYRMVAPLLRDTPLKLCSIMRIIVSLFDRNEEGIDQNYICLTPGLNNLERYWFDFISIFSWPLVYLITSFIIWVLQISTRSCEKLKLKIPRDSQFRTQSIIAHIMFFEFLEFAFGVLHYISIKDEYGKWSCRVFAYADVEYHKGTHLPLAIVAWVVILVVLIYLFLSYYDDCFTKIKIFFRFQKICYKEGKSFYLIFRFVMFAGFLAFGEFYLSPGRNLLMTLVLMSLLAVQVYFMPYKNNWFNWFEIIILTNLILIGVLTEDVIDKDAWQACLIEVLMYIPFAGFVVWIIYFIHSLNCARKFRQWISSSTIVTTLHGCFTKSANVKKLRQCFSKAAPNSVNTDDGPIFITDK</sequence>
<feature type="transmembrane region" description="Helical" evidence="1">
    <location>
        <begin position="902"/>
        <end position="922"/>
    </location>
</feature>
<accession>A0A7M5WUQ7</accession>
<keyword evidence="1" id="KW-0472">Membrane</keyword>
<feature type="transmembrane region" description="Helical" evidence="1">
    <location>
        <begin position="1021"/>
        <end position="1037"/>
    </location>
</feature>
<keyword evidence="4" id="KW-1185">Reference proteome</keyword>
<feature type="signal peptide" evidence="2">
    <location>
        <begin position="1"/>
        <end position="22"/>
    </location>
</feature>
<reference evidence="3" key="1">
    <citation type="submission" date="2021-01" db="UniProtKB">
        <authorList>
            <consortium name="EnsemblMetazoa"/>
        </authorList>
    </citation>
    <scope>IDENTIFICATION</scope>
</reference>
<dbReference type="OrthoDB" id="5954513at2759"/>
<dbReference type="GeneID" id="136822596"/>
<keyword evidence="1" id="KW-1133">Transmembrane helix</keyword>
<feature type="transmembrane region" description="Helical" evidence="1">
    <location>
        <begin position="1082"/>
        <end position="1102"/>
    </location>
</feature>
<evidence type="ECO:0000313" key="3">
    <source>
        <dbReference type="EnsemblMetazoa" id="CLYHEMP013439.1"/>
    </source>
</evidence>
<dbReference type="Proteomes" id="UP000594262">
    <property type="component" value="Unplaced"/>
</dbReference>
<dbReference type="EnsemblMetazoa" id="CLYHEMT013439.1">
    <property type="protein sequence ID" value="CLYHEMP013439.1"/>
    <property type="gene ID" value="CLYHEMG013439"/>
</dbReference>
<dbReference type="AlphaFoldDB" id="A0A7M5WUQ7"/>
<name>A0A7M5WUQ7_9CNID</name>
<dbReference type="RefSeq" id="XP_066934958.1">
    <property type="nucleotide sequence ID" value="XM_067078857.1"/>
</dbReference>
<keyword evidence="2" id="KW-0732">Signal</keyword>